<sequence length="401" mass="43266">MSGETRTAAELAAETKAAFDRQVEAVKGIAEEALGKARAGEELGQAIKQKADEALVEMNGLKSSLDELEQKLDRSGGGAAPAAKSVGQQFIESDAFKSFSTDGFGRNSKARMELKASLTLATTDTDGAVGAGVPVTRLPGVQELPQRRMTVRDLLSPGRMDGNTLEYVQETGFNNNAAPVAEGAAKPGSDIKLAEKSTGARVIAHHMKVSRQALSDVSQLRSMIDQRLLYGLDFKEEFQILNGDGTGQNLHGIIPNATAYAPAFAPAAETVIDKLRLAMLQAALAEYPATGHVLNPIDWARIELTKNANEDYIIGNPQGSAQPMLWRLPVVQTQAIAMDKFLTGAFRMGGQIFDRWDASIETGYENDDFTRNMVTILAEERLALAIYRPEAFIYGDLGYVV</sequence>
<keyword evidence="4" id="KW-1185">Reference proteome</keyword>
<dbReference type="EMBL" id="SMUV01000049">
    <property type="protein sequence ID" value="TDK51144.1"/>
    <property type="molecule type" value="Genomic_DNA"/>
</dbReference>
<dbReference type="SUPFAM" id="SSF56563">
    <property type="entry name" value="Major capsid protein gp5"/>
    <property type="match status" value="1"/>
</dbReference>
<organism evidence="3 4">
    <name type="scientific">Antarcticimicrobium luteum</name>
    <dbReference type="NCBI Taxonomy" id="2547397"/>
    <lineage>
        <taxon>Bacteria</taxon>
        <taxon>Pseudomonadati</taxon>
        <taxon>Pseudomonadota</taxon>
        <taxon>Alphaproteobacteria</taxon>
        <taxon>Rhodobacterales</taxon>
        <taxon>Paracoccaceae</taxon>
        <taxon>Antarcticimicrobium</taxon>
    </lineage>
</organism>
<dbReference type="OrthoDB" id="637859at2"/>
<dbReference type="AlphaFoldDB" id="A0A4R5VFR7"/>
<dbReference type="Gene3D" id="3.30.2400.10">
    <property type="entry name" value="Major capsid protein gp5"/>
    <property type="match status" value="1"/>
</dbReference>
<protein>
    <submittedName>
        <fullName evidence="3">Phage major capsid protein</fullName>
    </submittedName>
</protein>
<gene>
    <name evidence="3" type="ORF">E1832_04010</name>
</gene>
<proteinExistence type="predicted"/>
<dbReference type="InterPro" id="IPR054612">
    <property type="entry name" value="Phage_capsid-like_C"/>
</dbReference>
<evidence type="ECO:0000256" key="1">
    <source>
        <dbReference type="ARBA" id="ARBA00004328"/>
    </source>
</evidence>
<name>A0A4R5VFR7_9RHOB</name>
<comment type="caution">
    <text evidence="3">The sequence shown here is derived from an EMBL/GenBank/DDBJ whole genome shotgun (WGS) entry which is preliminary data.</text>
</comment>
<dbReference type="Proteomes" id="UP000295301">
    <property type="component" value="Unassembled WGS sequence"/>
</dbReference>
<dbReference type="NCBIfam" id="TIGR01554">
    <property type="entry name" value="major_cap_HK97"/>
    <property type="match status" value="1"/>
</dbReference>
<evidence type="ECO:0000259" key="2">
    <source>
        <dbReference type="Pfam" id="PF05065"/>
    </source>
</evidence>
<feature type="domain" description="Phage capsid-like C-terminal" evidence="2">
    <location>
        <begin position="131"/>
        <end position="396"/>
    </location>
</feature>
<accession>A0A4R5VFR7</accession>
<dbReference type="InterPro" id="IPR024455">
    <property type="entry name" value="Phage_capsid"/>
</dbReference>
<evidence type="ECO:0000313" key="3">
    <source>
        <dbReference type="EMBL" id="TDK51144.1"/>
    </source>
</evidence>
<dbReference type="Gene3D" id="3.30.2320.10">
    <property type="entry name" value="hypothetical protein PF0899 domain"/>
    <property type="match status" value="1"/>
</dbReference>
<evidence type="ECO:0000313" key="4">
    <source>
        <dbReference type="Proteomes" id="UP000295301"/>
    </source>
</evidence>
<comment type="subcellular location">
    <subcellularLocation>
        <location evidence="1">Virion</location>
    </subcellularLocation>
</comment>
<dbReference type="RefSeq" id="WP_133358447.1">
    <property type="nucleotide sequence ID" value="NZ_SMUV01000049.1"/>
</dbReference>
<dbReference type="Pfam" id="PF05065">
    <property type="entry name" value="Phage_capsid"/>
    <property type="match status" value="1"/>
</dbReference>
<reference evidence="3 4" key="1">
    <citation type="submission" date="2019-03" db="EMBL/GenBank/DDBJ databases">
        <title>Ruegeria lutea sp. nov., a novel strain, isolated from marine sediment, the Masan Bay, South Korea.</title>
        <authorList>
            <person name="Kim J."/>
            <person name="Kim D.-Y."/>
            <person name="Lee S.-S."/>
        </authorList>
    </citation>
    <scope>NUCLEOTIDE SEQUENCE [LARGE SCALE GENOMIC DNA]</scope>
    <source>
        <strain evidence="3 4">318-1</strain>
    </source>
</reference>